<dbReference type="EMBL" id="CAJNOR010002498">
    <property type="protein sequence ID" value="CAF1302866.1"/>
    <property type="molecule type" value="Genomic_DNA"/>
</dbReference>
<evidence type="ECO:0000313" key="3">
    <source>
        <dbReference type="EMBL" id="CAF1302866.1"/>
    </source>
</evidence>
<organism evidence="3 4">
    <name type="scientific">Adineta ricciae</name>
    <name type="common">Rotifer</name>
    <dbReference type="NCBI Taxonomy" id="249248"/>
    <lineage>
        <taxon>Eukaryota</taxon>
        <taxon>Metazoa</taxon>
        <taxon>Spiralia</taxon>
        <taxon>Gnathifera</taxon>
        <taxon>Rotifera</taxon>
        <taxon>Eurotatoria</taxon>
        <taxon>Bdelloidea</taxon>
        <taxon>Adinetida</taxon>
        <taxon>Adinetidae</taxon>
        <taxon>Adineta</taxon>
    </lineage>
</organism>
<keyword evidence="4" id="KW-1185">Reference proteome</keyword>
<dbReference type="EMBL" id="CAJNOJ010000002">
    <property type="protein sequence ID" value="CAF0728518.1"/>
    <property type="molecule type" value="Genomic_DNA"/>
</dbReference>
<keyword evidence="1" id="KW-0732">Signal</keyword>
<feature type="signal peptide" evidence="1">
    <location>
        <begin position="1"/>
        <end position="20"/>
    </location>
</feature>
<reference evidence="3" key="1">
    <citation type="submission" date="2021-02" db="EMBL/GenBank/DDBJ databases">
        <authorList>
            <person name="Nowell W R."/>
        </authorList>
    </citation>
    <scope>NUCLEOTIDE SEQUENCE</scope>
</reference>
<dbReference type="Proteomes" id="UP000663852">
    <property type="component" value="Unassembled WGS sequence"/>
</dbReference>
<evidence type="ECO:0000313" key="4">
    <source>
        <dbReference type="Proteomes" id="UP000663828"/>
    </source>
</evidence>
<name>A0A815DKR1_ADIRI</name>
<dbReference type="OrthoDB" id="10001874at2759"/>
<comment type="caution">
    <text evidence="3">The sequence shown here is derived from an EMBL/GenBank/DDBJ whole genome shotgun (WGS) entry which is preliminary data.</text>
</comment>
<dbReference type="Proteomes" id="UP000663828">
    <property type="component" value="Unassembled WGS sequence"/>
</dbReference>
<protein>
    <submittedName>
        <fullName evidence="3">Uncharacterized protein</fullName>
    </submittedName>
</protein>
<feature type="chain" id="PRO_5036227279" evidence="1">
    <location>
        <begin position="21"/>
        <end position="341"/>
    </location>
</feature>
<evidence type="ECO:0000313" key="2">
    <source>
        <dbReference type="EMBL" id="CAF0728518.1"/>
    </source>
</evidence>
<dbReference type="AlphaFoldDB" id="A0A815DKR1"/>
<sequence>MRFLSIVAFCIVCVQTKVFAELSPSACSLLRTATSISTIVPEIAQLAMRYYHVSSSQSEHHRQKRFLFGDSLNRDSAGNPKGSVLEQMVASAFKDVNYTKVALLILHNNESMSRIRQNIDGEVILRTALHNVDYEKLGRSLWHAVEAEFDLEYIVSSFINVTQLDTIHNEVVTTGVLPDWVVKRIHPNLNAQTVDRIFEQLKNISQKFFTIMNSSTNLDQYLYETIRQQGLVPMENILQRIKVEQPTTLDQLVEIILNNVNKVVMEKLSAINNSTSVKKTDQESSEDTQTTMATDVATGDGTFDDVKLLFYQCSIAVDSIGQTARVVLKALEQLYCTTVWE</sequence>
<gene>
    <name evidence="2" type="ORF">EDS130_LOCUS918</name>
    <name evidence="3" type="ORF">XAT740_LOCUS28959</name>
</gene>
<proteinExistence type="predicted"/>
<accession>A0A815DKR1</accession>
<evidence type="ECO:0000256" key="1">
    <source>
        <dbReference type="SAM" id="SignalP"/>
    </source>
</evidence>